<evidence type="ECO:0000313" key="2">
    <source>
        <dbReference type="Proteomes" id="UP000829494"/>
    </source>
</evidence>
<dbReference type="EMBL" id="CP094298">
    <property type="protein sequence ID" value="UNZ03892.1"/>
    <property type="molecule type" value="Genomic_DNA"/>
</dbReference>
<dbReference type="RefSeq" id="WP_004571893.1">
    <property type="nucleotide sequence ID" value="NZ_CP043497.1"/>
</dbReference>
<reference evidence="1 2" key="1">
    <citation type="submission" date="2022-03" db="EMBL/GenBank/DDBJ databases">
        <title>Complete genome of Streptomyces rimosus ssp. rimosus R7 (=ATCC 10970).</title>
        <authorList>
            <person name="Beganovic S."/>
            <person name="Ruckert C."/>
            <person name="Busche T."/>
            <person name="Kalinowski J."/>
            <person name="Wittmann C."/>
        </authorList>
    </citation>
    <scope>NUCLEOTIDE SEQUENCE [LARGE SCALE GENOMIC DNA]</scope>
    <source>
        <strain evidence="1 2">R7</strain>
    </source>
</reference>
<dbReference type="GeneID" id="66857009"/>
<gene>
    <name evidence="1" type="ORF">SRIMR7_17170</name>
</gene>
<evidence type="ECO:0000313" key="1">
    <source>
        <dbReference type="EMBL" id="UNZ03892.1"/>
    </source>
</evidence>
<accession>A0ABY3Z0Q4</accession>
<organism evidence="1 2">
    <name type="scientific">Streptomyces rimosus subsp. rimosus</name>
    <dbReference type="NCBI Taxonomy" id="132474"/>
    <lineage>
        <taxon>Bacteria</taxon>
        <taxon>Bacillati</taxon>
        <taxon>Actinomycetota</taxon>
        <taxon>Actinomycetes</taxon>
        <taxon>Kitasatosporales</taxon>
        <taxon>Streptomycetaceae</taxon>
        <taxon>Streptomyces</taxon>
    </lineage>
</organism>
<name>A0ABY3Z0Q4_STRRM</name>
<dbReference type="Proteomes" id="UP000829494">
    <property type="component" value="Chromosome"/>
</dbReference>
<proteinExistence type="predicted"/>
<sequence length="66" mass="7508">MNASQQHMLDAYRAAQRGELPPPPPGTGDLQALREIRQWLRFRAVVTPSADRPLARFRRAVRQALT</sequence>
<keyword evidence="2" id="KW-1185">Reference proteome</keyword>
<protein>
    <submittedName>
        <fullName evidence="1">Uncharacterized protein</fullName>
    </submittedName>
</protein>